<sequence>MRFEQRMFARLKFLEKLAELSENAFENFFQDLMCALYPDFVDVRTHGNLGDLGADGLTLHDRQLYACYAPSTFDASAIELKFKSDLQKAINKRSGQFDTFVFVHNDMRGTHPEIAAMLAEAQRAHKPLNIEIMGRRRLWQKIMKLDLAEVEDLLGCPIPITDSIYGIGMEDLEPLLDHLKTATVSPDPLHRIPQVSEEKLDYNELDGDSRESLVKAMKSTHLIDEYYDLRIMEIQRKEVAEGFRIYYQQVREAWTAAEDILWQLEMYVLGNMRHDPRTHRAAQVILAYFFERCDIFEQPPADWRPSTTSGDAT</sequence>
<evidence type="ECO:0000313" key="3">
    <source>
        <dbReference type="Proteomes" id="UP000660454"/>
    </source>
</evidence>
<dbReference type="EMBL" id="BOOF01000014">
    <property type="protein sequence ID" value="GIH62230.1"/>
    <property type="molecule type" value="Genomic_DNA"/>
</dbReference>
<keyword evidence="3" id="KW-1185">Reference proteome</keyword>
<dbReference type="RefSeq" id="WP_204048932.1">
    <property type="nucleotide sequence ID" value="NZ_BOOF01000014.1"/>
</dbReference>
<reference evidence="2 3" key="1">
    <citation type="submission" date="2021-01" db="EMBL/GenBank/DDBJ databases">
        <title>Whole genome shotgun sequence of Microbispora siamensis NBRC 104113.</title>
        <authorList>
            <person name="Komaki H."/>
            <person name="Tamura T."/>
        </authorList>
    </citation>
    <scope>NUCLEOTIDE SEQUENCE [LARGE SCALE GENOMIC DNA]</scope>
    <source>
        <strain evidence="2 3">NBRC 104113</strain>
    </source>
</reference>
<dbReference type="InterPro" id="IPR046919">
    <property type="entry name" value="ABC-3C_CTD10"/>
</dbReference>
<dbReference type="Proteomes" id="UP000660454">
    <property type="component" value="Unassembled WGS sequence"/>
</dbReference>
<proteinExistence type="predicted"/>
<evidence type="ECO:0000259" key="1">
    <source>
        <dbReference type="Pfam" id="PF20275"/>
    </source>
</evidence>
<name>A0ABQ4GLI2_9ACTN</name>
<protein>
    <recommendedName>
        <fullName evidence="1">ABC-three component systems C-terminal domain-containing protein</fullName>
    </recommendedName>
</protein>
<organism evidence="2 3">
    <name type="scientific">Microbispora siamensis</name>
    <dbReference type="NCBI Taxonomy" id="564413"/>
    <lineage>
        <taxon>Bacteria</taxon>
        <taxon>Bacillati</taxon>
        <taxon>Actinomycetota</taxon>
        <taxon>Actinomycetes</taxon>
        <taxon>Streptosporangiales</taxon>
        <taxon>Streptosporangiaceae</taxon>
        <taxon>Microbispora</taxon>
    </lineage>
</organism>
<accession>A0ABQ4GLI2</accession>
<dbReference type="Pfam" id="PF20275">
    <property type="entry name" value="CTD10"/>
    <property type="match status" value="1"/>
</dbReference>
<feature type="domain" description="ABC-three component systems C-terminal" evidence="1">
    <location>
        <begin position="170"/>
        <end position="297"/>
    </location>
</feature>
<comment type="caution">
    <text evidence="2">The sequence shown here is derived from an EMBL/GenBank/DDBJ whole genome shotgun (WGS) entry which is preliminary data.</text>
</comment>
<evidence type="ECO:0000313" key="2">
    <source>
        <dbReference type="EMBL" id="GIH62230.1"/>
    </source>
</evidence>
<gene>
    <name evidence="2" type="ORF">Msi02_30470</name>
</gene>